<proteinExistence type="predicted"/>
<evidence type="ECO:0000313" key="2">
    <source>
        <dbReference type="EMBL" id="PJZ61397.1"/>
    </source>
</evidence>
<dbReference type="Proteomes" id="UP000232188">
    <property type="component" value="Unassembled WGS sequence"/>
</dbReference>
<dbReference type="EMBL" id="NPDU01000033">
    <property type="protein sequence ID" value="PJZ61397.1"/>
    <property type="molecule type" value="Genomic_DNA"/>
</dbReference>
<accession>A0A2M9YPY6</accession>
<organism evidence="1 4">
    <name type="scientific">Leptospira adleri</name>
    <dbReference type="NCBI Taxonomy" id="2023186"/>
    <lineage>
        <taxon>Bacteria</taxon>
        <taxon>Pseudomonadati</taxon>
        <taxon>Spirochaetota</taxon>
        <taxon>Spirochaetia</taxon>
        <taxon>Leptospirales</taxon>
        <taxon>Leptospiraceae</taxon>
        <taxon>Leptospira</taxon>
    </lineage>
</organism>
<protein>
    <recommendedName>
        <fullName evidence="5">Lipoprotein</fullName>
    </recommendedName>
</protein>
<dbReference type="RefSeq" id="WP_100785284.1">
    <property type="nucleotide sequence ID" value="NZ_NPDU01000033.1"/>
</dbReference>
<gene>
    <name evidence="2" type="ORF">CH376_13440</name>
    <name evidence="1" type="ORF">CH380_08295</name>
</gene>
<dbReference type="Proteomes" id="UP000232149">
    <property type="component" value="Unassembled WGS sequence"/>
</dbReference>
<evidence type="ECO:0000313" key="4">
    <source>
        <dbReference type="Proteomes" id="UP000232188"/>
    </source>
</evidence>
<evidence type="ECO:0000313" key="3">
    <source>
        <dbReference type="Proteomes" id="UP000232149"/>
    </source>
</evidence>
<keyword evidence="3" id="KW-1185">Reference proteome</keyword>
<evidence type="ECO:0008006" key="5">
    <source>
        <dbReference type="Google" id="ProtNLM"/>
    </source>
</evidence>
<comment type="caution">
    <text evidence="1">The sequence shown here is derived from an EMBL/GenBank/DDBJ whole genome shotgun (WGS) entry which is preliminary data.</text>
</comment>
<evidence type="ECO:0000313" key="1">
    <source>
        <dbReference type="EMBL" id="PJZ53589.1"/>
    </source>
</evidence>
<dbReference type="NCBIfam" id="NF047434">
    <property type="entry name" value="LA_0364_fam_lipo"/>
    <property type="match status" value="1"/>
</dbReference>
<dbReference type="AlphaFoldDB" id="A0A2M9YPY6"/>
<dbReference type="EMBL" id="NPDV01000006">
    <property type="protein sequence ID" value="PJZ53589.1"/>
    <property type="molecule type" value="Genomic_DNA"/>
</dbReference>
<name>A0A2M9YPY6_9LEPT</name>
<sequence>MKKYVSMALAISFVAISFQCSEISPRQKCYEDNYCKTAESDCIAGSLLITSLLQSSSSSSSSSTTSSSSSSFLSALFSPLTCIGAKASCEADCDKKHPF</sequence>
<reference evidence="3 4" key="1">
    <citation type="submission" date="2017-07" db="EMBL/GenBank/DDBJ databases">
        <title>Leptospira spp. isolated from tropical soils.</title>
        <authorList>
            <person name="Thibeaux R."/>
            <person name="Iraola G."/>
            <person name="Ferres I."/>
            <person name="Bierque E."/>
            <person name="Girault D."/>
            <person name="Soupe-Gilbert M.-E."/>
            <person name="Picardeau M."/>
            <person name="Goarant C."/>
        </authorList>
    </citation>
    <scope>NUCLEOTIDE SEQUENCE [LARGE SCALE GENOMIC DNA]</scope>
    <source>
        <strain evidence="1 4">FH2-B-C1</strain>
        <strain evidence="2 3">FH2-B-D1</strain>
    </source>
</reference>